<dbReference type="Proteomes" id="UP001642405">
    <property type="component" value="Unassembled WGS sequence"/>
</dbReference>
<feature type="compositionally biased region" description="Basic and acidic residues" evidence="4">
    <location>
        <begin position="371"/>
        <end position="392"/>
    </location>
</feature>
<keyword evidence="2 3" id="KW-0802">TPR repeat</keyword>
<dbReference type="Gene3D" id="1.25.40.10">
    <property type="entry name" value="Tetratricopeptide repeat domain"/>
    <property type="match status" value="5"/>
</dbReference>
<gene>
    <name evidence="5" type="primary">SKI3</name>
    <name evidence="5" type="ORF">SCUCBS95973_000244</name>
</gene>
<dbReference type="Pfam" id="PF13432">
    <property type="entry name" value="TPR_16"/>
    <property type="match status" value="2"/>
</dbReference>
<dbReference type="SUPFAM" id="SSF81901">
    <property type="entry name" value="HCP-like"/>
    <property type="match status" value="1"/>
</dbReference>
<feature type="region of interest" description="Disordered" evidence="4">
    <location>
        <begin position="326"/>
        <end position="401"/>
    </location>
</feature>
<dbReference type="SMART" id="SM00028">
    <property type="entry name" value="TPR"/>
    <property type="match status" value="10"/>
</dbReference>
<comment type="caution">
    <text evidence="5">The sequence shown here is derived from an EMBL/GenBank/DDBJ whole genome shotgun (WGS) entry which is preliminary data.</text>
</comment>
<dbReference type="EMBL" id="CAWUHB010000001">
    <property type="protein sequence ID" value="CAK7208833.1"/>
    <property type="molecule type" value="Genomic_DNA"/>
</dbReference>
<keyword evidence="1" id="KW-0677">Repeat</keyword>
<feature type="compositionally biased region" description="Basic and acidic residues" evidence="4">
    <location>
        <begin position="336"/>
        <end position="350"/>
    </location>
</feature>
<dbReference type="Pfam" id="PF13176">
    <property type="entry name" value="TPR_7"/>
    <property type="match status" value="1"/>
</dbReference>
<evidence type="ECO:0000256" key="3">
    <source>
        <dbReference type="PROSITE-ProRule" id="PRU00339"/>
    </source>
</evidence>
<name>A0ABP0ANM9_9PEZI</name>
<dbReference type="PANTHER" id="PTHR15704">
    <property type="entry name" value="SUPERKILLER 3 PROTEIN-RELATED"/>
    <property type="match status" value="1"/>
</dbReference>
<organism evidence="5 6">
    <name type="scientific">Sporothrix curviconia</name>
    <dbReference type="NCBI Taxonomy" id="1260050"/>
    <lineage>
        <taxon>Eukaryota</taxon>
        <taxon>Fungi</taxon>
        <taxon>Dikarya</taxon>
        <taxon>Ascomycota</taxon>
        <taxon>Pezizomycotina</taxon>
        <taxon>Sordariomycetes</taxon>
        <taxon>Sordariomycetidae</taxon>
        <taxon>Ophiostomatales</taxon>
        <taxon>Ophiostomataceae</taxon>
        <taxon>Sporothrix</taxon>
    </lineage>
</organism>
<evidence type="ECO:0000313" key="5">
    <source>
        <dbReference type="EMBL" id="CAK7208833.1"/>
    </source>
</evidence>
<dbReference type="InterPro" id="IPR039226">
    <property type="entry name" value="Ski3/TTC37"/>
</dbReference>
<reference evidence="5 6" key="1">
    <citation type="submission" date="2024-01" db="EMBL/GenBank/DDBJ databases">
        <authorList>
            <person name="Allen C."/>
            <person name="Tagirdzhanova G."/>
        </authorList>
    </citation>
    <scope>NUCLEOTIDE SEQUENCE [LARGE SCALE GENOMIC DNA]</scope>
</reference>
<dbReference type="InterPro" id="IPR040962">
    <property type="entry name" value="TPR_22"/>
</dbReference>
<evidence type="ECO:0000256" key="4">
    <source>
        <dbReference type="SAM" id="MobiDB-lite"/>
    </source>
</evidence>
<dbReference type="PROSITE" id="PS50005">
    <property type="entry name" value="TPR"/>
    <property type="match status" value="2"/>
</dbReference>
<proteinExistence type="predicted"/>
<feature type="compositionally biased region" description="Acidic residues" evidence="4">
    <location>
        <begin position="354"/>
        <end position="370"/>
    </location>
</feature>
<feature type="region of interest" description="Disordered" evidence="4">
    <location>
        <begin position="1410"/>
        <end position="1467"/>
    </location>
</feature>
<dbReference type="InterPro" id="IPR019734">
    <property type="entry name" value="TPR_rpt"/>
</dbReference>
<keyword evidence="6" id="KW-1185">Reference proteome</keyword>
<feature type="compositionally biased region" description="Acidic residues" evidence="4">
    <location>
        <begin position="1446"/>
        <end position="1467"/>
    </location>
</feature>
<feature type="repeat" description="TPR" evidence="3">
    <location>
        <begin position="785"/>
        <end position="818"/>
    </location>
</feature>
<evidence type="ECO:0000313" key="6">
    <source>
        <dbReference type="Proteomes" id="UP001642405"/>
    </source>
</evidence>
<dbReference type="SUPFAM" id="SSF48452">
    <property type="entry name" value="TPR-like"/>
    <property type="match status" value="3"/>
</dbReference>
<dbReference type="PANTHER" id="PTHR15704:SF7">
    <property type="entry name" value="SUPERKILLER COMPLEX PROTEIN 3"/>
    <property type="match status" value="1"/>
</dbReference>
<protein>
    <submittedName>
        <fullName evidence="5">Superkiller protein 3</fullName>
    </submittedName>
</protein>
<sequence>MAGPKKPGSAASGAKAQLKAIGEALKQQKFDEAVQQARDVLEADPKSYQALIFLGFALDKSGKLDEAVPVYEEATRAKPGDAQGWQGLIQIYEKQGAASIPKYKEAALQLALVFRDAEDLYKCQGVVDKFVGFARSKGDSQQVVDALGIILPDSPIYTALVGRVPAPAATYETIARLVEQDEQRRINTLIGERRTRLGARLVDVTIEVKSEVFATSPLTHVYSELINWTRDDDLRHEYEEKLLAYRVERLAAFSGKQKEDELHEVVQFAKGMVIIKQPFQLAWDIAVDWEDHAEIRDWDAALLWEYRALFPESGLGKALAGFMTSDLSPFPGPPEEQLKTEAEKKERNAGDEGGISDEEVEAEEGDESKEDAEKTENTESTEKAQGRVEEKRKPRKRAVPLPTTDEERFALLLNGVSESMAFLACRMLSAWYQNAEEHLDNIDLLRKALKRLTDRKSSTGMPFQNTEDALTVSLGTSLIHHQTPHNHPEAKKLFENVLEHNGTATIALIGMGLIAEEEVDYDAAISFSERALEQDKHDLRVRSEAAWVHTLKGNYEHARTEFEACIPLLVQQVQSKVVRISQPAQKLLALTQYRMGVCLWNLDTSRTARKDRNKAYRFFLSALKNDLNLAPAYTNLGVFYADYGKDRKRAFKCFMKAIELSDGELEAGRRLVQTFADKRDWESIELVAQRIVDSGLATPPWGSKKPAHSWPFAALGTAQLHRKEYNKAMMSFRMATRLSQDDYHSFVALAETYLRARMHYSAVRAIDQARRIEEQRGPEEGYERWFTDYLLGNIYRGVGEHDKAIALYESILATRPDEEGVLIALMHAMAESAESCIKTGLFGEAVSKATDTLAFAGNVPVETAETTFGFWTAVASACSVFSTVQGKATSFPAANVASLVTIGASVDGEHDAYKFLQETDRVGTAVILAYETFSDGERVGVDLTRCLHATILAYKRALHVTPANDNHMRAVAHYNLGWAEYRAHTCLPEDLRGSLNGYLRAAIRCFKRAIEIEAGNRKFWNALGVATSAVHAPVAQHAFSRSLFLGRGRASVWANLGTLALLHDDAELANQAFAEGQAADPDYAPSWLGQGFVALQFGEAAEARSLFLHAMDLSDASSLAAREQYAISLFDHLVDDDTLDGKTTATTATTDLARPLVGLEQVRRLQPQQLAYAHLFALYRERIPDKTNTATVLEEICTVLEADFEATESVESLKRVAVAKADLARAYVAMGRYADAIECSEMALQLVDDSDGSSVEGELPAAARNKVRLSANLASGLARYFGQDFDGAVADFEAIFAEGGDADESTSTSTRNPDVVCLFAQVLWASGREDARQRAQDELFAVIEAHPDHVQAILLLGVVALLNGDAESAEAVVAELVELEAGRSASSAMGKPIAAGDQANIGQVLHTLANPERADDEDSRRAARSQAQRDIMLHPHLPHGWTNLAEDADEDEDEDEDEEGEGEDVDDFASDMALRLTLNLLPPRGTLGPEDLAQACVGTRRPADAQVAIFAAPWLSDGWQALAEAVS</sequence>
<evidence type="ECO:0000256" key="2">
    <source>
        <dbReference type="ARBA" id="ARBA00022803"/>
    </source>
</evidence>
<feature type="repeat" description="TPR" evidence="3">
    <location>
        <begin position="48"/>
        <end position="81"/>
    </location>
</feature>
<accession>A0ABP0ANM9</accession>
<evidence type="ECO:0000256" key="1">
    <source>
        <dbReference type="ARBA" id="ARBA00022737"/>
    </source>
</evidence>
<dbReference type="InterPro" id="IPR011990">
    <property type="entry name" value="TPR-like_helical_dom_sf"/>
</dbReference>
<dbReference type="Pfam" id="PF18833">
    <property type="entry name" value="TPR_22"/>
    <property type="match status" value="1"/>
</dbReference>